<dbReference type="Proteomes" id="UP000614410">
    <property type="component" value="Unassembled WGS sequence"/>
</dbReference>
<dbReference type="Pfam" id="PF02522">
    <property type="entry name" value="Antibiotic_NAT"/>
    <property type="match status" value="1"/>
</dbReference>
<evidence type="ECO:0000313" key="6">
    <source>
        <dbReference type="Proteomes" id="UP000614410"/>
    </source>
</evidence>
<comment type="similarity">
    <text evidence="1 4">Belongs to the antibiotic N-acetyltransferase family.</text>
</comment>
<evidence type="ECO:0000256" key="3">
    <source>
        <dbReference type="ARBA" id="ARBA00023315"/>
    </source>
</evidence>
<keyword evidence="2 4" id="KW-0808">Transferase</keyword>
<protein>
    <recommendedName>
        <fullName evidence="4">Aminoglycoside N(3)-acetyltransferase</fullName>
        <ecNumber evidence="4">2.3.1.-</ecNumber>
    </recommendedName>
</protein>
<dbReference type="AlphaFoldDB" id="A0A934NAE4"/>
<sequence length="277" mass="30033">MSEREAVDRTVSPVTPAAIRDGLEQLGLPLGATVLVHASLSALGWVAGGAHAVVLALVDTVGPSGTLVMPTQSSNLSDPAHWSNPPVPEGWWELIRRETPAFDPSLTPTRHMGAIVECFRHLPGVRRSDHPTRSFAAAGPAADGIVGSHEPTHGFGERSPLARLYDADAWVLLLGVGHANNTSLHLAEYRANYPGKAWTQQGSPLMIDGRHQWIEYSELVDDYSDFEALGEAFAQTGSELQARIGAGTVRLMRQRALVDFAVQWFEDHRQPTPSRDS</sequence>
<evidence type="ECO:0000256" key="1">
    <source>
        <dbReference type="ARBA" id="ARBA00006383"/>
    </source>
</evidence>
<proteinExistence type="inferred from homology"/>
<dbReference type="EC" id="2.3.1.-" evidence="4"/>
<keyword evidence="3 4" id="KW-0012">Acyltransferase</keyword>
<organism evidence="5 6">
    <name type="scientific">Candidatus Amunia macphersoniae</name>
    <dbReference type="NCBI Taxonomy" id="3127014"/>
    <lineage>
        <taxon>Bacteria</taxon>
        <taxon>Bacillati</taxon>
        <taxon>Candidatus Dormiibacterota</taxon>
        <taxon>Candidatus Dormibacteria</taxon>
        <taxon>Candidatus Aeolococcales</taxon>
        <taxon>Candidatus Aeolococcaceae</taxon>
        <taxon>Candidatus Amunia</taxon>
    </lineage>
</organism>
<evidence type="ECO:0000256" key="2">
    <source>
        <dbReference type="ARBA" id="ARBA00022679"/>
    </source>
</evidence>
<gene>
    <name evidence="5" type="ORF">JF887_11600</name>
</gene>
<accession>A0A934NAE4</accession>
<dbReference type="InterPro" id="IPR003679">
    <property type="entry name" value="Amioglycoside_AcTrfase"/>
</dbReference>
<dbReference type="GO" id="GO:0046353">
    <property type="term" value="F:aminoglycoside 3-N-acetyltransferase activity"/>
    <property type="evidence" value="ECO:0007669"/>
    <property type="project" value="UniProtKB-EC"/>
</dbReference>
<dbReference type="InterPro" id="IPR028345">
    <property type="entry name" value="Antibiotic_NAT-like"/>
</dbReference>
<comment type="caution">
    <text evidence="5">The sequence shown here is derived from an EMBL/GenBank/DDBJ whole genome shotgun (WGS) entry which is preliminary data.</text>
</comment>
<evidence type="ECO:0000313" key="5">
    <source>
        <dbReference type="EMBL" id="MBJ7610057.1"/>
    </source>
</evidence>
<dbReference type="PANTHER" id="PTHR11104:SF0">
    <property type="entry name" value="SPBETA PROPHAGE-DERIVED AMINOGLYCOSIDE N(3')-ACETYLTRANSFERASE-LIKE PROTEIN YOKD"/>
    <property type="match status" value="1"/>
</dbReference>
<evidence type="ECO:0000256" key="4">
    <source>
        <dbReference type="RuleBase" id="RU365031"/>
    </source>
</evidence>
<comment type="catalytic activity">
    <reaction evidence="4">
        <text>a 2-deoxystreptamine antibiotic + acetyl-CoA = an N(3)-acetyl-2-deoxystreptamine antibiotic + CoA + H(+)</text>
        <dbReference type="Rhea" id="RHEA:12665"/>
        <dbReference type="ChEBI" id="CHEBI:15378"/>
        <dbReference type="ChEBI" id="CHEBI:57287"/>
        <dbReference type="ChEBI" id="CHEBI:57288"/>
        <dbReference type="ChEBI" id="CHEBI:57921"/>
        <dbReference type="ChEBI" id="CHEBI:77452"/>
        <dbReference type="EC" id="2.3.1.81"/>
    </reaction>
</comment>
<dbReference type="EMBL" id="JAEKNN010000054">
    <property type="protein sequence ID" value="MBJ7610057.1"/>
    <property type="molecule type" value="Genomic_DNA"/>
</dbReference>
<name>A0A934NAE4_9BACT</name>
<reference evidence="5 6" key="1">
    <citation type="submission" date="2020-10" db="EMBL/GenBank/DDBJ databases">
        <title>Ca. Dormibacterota MAGs.</title>
        <authorList>
            <person name="Montgomery K."/>
        </authorList>
    </citation>
    <scope>NUCLEOTIDE SEQUENCE [LARGE SCALE GENOMIC DNA]</scope>
    <source>
        <strain evidence="5">Mitchell_Peninsula_5</strain>
    </source>
</reference>
<keyword evidence="4" id="KW-0046">Antibiotic resistance</keyword>
<dbReference type="GO" id="GO:0046677">
    <property type="term" value="P:response to antibiotic"/>
    <property type="evidence" value="ECO:0007669"/>
    <property type="project" value="UniProtKB-KW"/>
</dbReference>
<dbReference type="SUPFAM" id="SSF110710">
    <property type="entry name" value="TTHA0583/YokD-like"/>
    <property type="match status" value="1"/>
</dbReference>
<dbReference type="PANTHER" id="PTHR11104">
    <property type="entry name" value="AMINOGLYCOSIDE N3-ACETYLTRANSFERASE"/>
    <property type="match status" value="1"/>
</dbReference>